<gene>
    <name evidence="1" type="ORF">J4E96_01130</name>
</gene>
<keyword evidence="2" id="KW-1185">Reference proteome</keyword>
<dbReference type="InterPro" id="IPR022121">
    <property type="entry name" value="Peptidase_M73_camelysin"/>
</dbReference>
<dbReference type="Pfam" id="PF12389">
    <property type="entry name" value="Peptidase_M73"/>
    <property type="match status" value="1"/>
</dbReference>
<organism evidence="1 2">
    <name type="scientific">Pengzhenrongella sicca</name>
    <dbReference type="NCBI Taxonomy" id="2819238"/>
    <lineage>
        <taxon>Bacteria</taxon>
        <taxon>Bacillati</taxon>
        <taxon>Actinomycetota</taxon>
        <taxon>Actinomycetes</taxon>
        <taxon>Micrococcales</taxon>
        <taxon>Pengzhenrongella</taxon>
    </lineage>
</organism>
<accession>A0A8A4ZJA9</accession>
<evidence type="ECO:0000313" key="2">
    <source>
        <dbReference type="Proteomes" id="UP000663937"/>
    </source>
</evidence>
<dbReference type="KEGG" id="psic:J4E96_01130"/>
<reference evidence="1" key="1">
    <citation type="submission" date="2021-03" db="EMBL/GenBank/DDBJ databases">
        <title>Pengzhenrongella sicca gen. nov., sp. nov., a new member of suborder Micrococcineae isolated from High-Arctic tundra soil.</title>
        <authorList>
            <person name="Peng F."/>
        </authorList>
    </citation>
    <scope>NUCLEOTIDE SEQUENCE</scope>
    <source>
        <strain evidence="1">LRZ-2</strain>
    </source>
</reference>
<dbReference type="RefSeq" id="WP_227423982.1">
    <property type="nucleotide sequence ID" value="NZ_CP071868.1"/>
</dbReference>
<sequence>MKKSTAFRMSGFIGTAGVTVALVAAAVGGTGAYFTDSEAGNLSASSGHLILNVSNTHLSLTDLVPGTDKTANIDFNVDASGKSDVWLVFDTTTAAYGAFSGANGAAAYPAGGLGRYGHFAVSVNSGPALFQSYNLVTGPNGCYIDADGHGGSATQATSPTNNPPYCGVPAAIKLASGLTSGQGATANVTFGLTGKVTTQNTPFADVPFTIVATQAGVRPDALNF</sequence>
<name>A0A8A4ZJA9_9MICO</name>
<dbReference type="AlphaFoldDB" id="A0A8A4ZJA9"/>
<proteinExistence type="predicted"/>
<evidence type="ECO:0000313" key="1">
    <source>
        <dbReference type="EMBL" id="QTE29688.1"/>
    </source>
</evidence>
<protein>
    <submittedName>
        <fullName evidence="1">Uncharacterized protein</fullName>
    </submittedName>
</protein>
<dbReference type="Proteomes" id="UP000663937">
    <property type="component" value="Chromosome"/>
</dbReference>
<dbReference type="EMBL" id="CP071868">
    <property type="protein sequence ID" value="QTE29688.1"/>
    <property type="molecule type" value="Genomic_DNA"/>
</dbReference>